<evidence type="ECO:0000256" key="1">
    <source>
        <dbReference type="SAM" id="MobiDB-lite"/>
    </source>
</evidence>
<feature type="region of interest" description="Disordered" evidence="1">
    <location>
        <begin position="1"/>
        <end position="22"/>
    </location>
</feature>
<evidence type="ECO:0000313" key="2">
    <source>
        <dbReference type="EMBL" id="XCH11853.1"/>
    </source>
</evidence>
<dbReference type="EMBL" id="CP159279">
    <property type="protein sequence ID" value="XCH11853.1"/>
    <property type="molecule type" value="Genomic_DNA"/>
</dbReference>
<organism evidence="2">
    <name type="scientific">Arthrobacter sp. K5</name>
    <dbReference type="NCBI Taxonomy" id="2839623"/>
    <lineage>
        <taxon>Bacteria</taxon>
        <taxon>Bacillati</taxon>
        <taxon>Actinomycetota</taxon>
        <taxon>Actinomycetes</taxon>
        <taxon>Micrococcales</taxon>
        <taxon>Micrococcaceae</taxon>
        <taxon>Arthrobacter</taxon>
    </lineage>
</organism>
<gene>
    <name evidence="2" type="ORF">ABRP34_02220</name>
</gene>
<proteinExistence type="predicted"/>
<protein>
    <submittedName>
        <fullName evidence="2">Uncharacterized protein</fullName>
    </submittedName>
</protein>
<reference evidence="2" key="1">
    <citation type="submission" date="2024-06" db="EMBL/GenBank/DDBJ databases">
        <title>Biodegradation of dimethachlon by Arthrobacter sp. K5: mechanistic insights and ecological implications.</title>
        <authorList>
            <person name="Hu S."/>
            <person name="Lu P."/>
        </authorList>
    </citation>
    <scope>NUCLEOTIDE SEQUENCE</scope>
    <source>
        <strain evidence="2">K5</strain>
    </source>
</reference>
<dbReference type="AlphaFoldDB" id="A0AAU8ESS5"/>
<accession>A0AAU8ESS5</accession>
<dbReference type="RefSeq" id="WP_003805486.1">
    <property type="nucleotide sequence ID" value="NZ_CP159279.1"/>
</dbReference>
<sequence>MTNYSRTPKPLAARPEPVPNWSKLSRADQVEIYRNGKAIASGKIDMLAMDGSMLWIHQDGANGRALFLHGDGLKVYRRPRRH</sequence>
<name>A0AAU8ESS5_9MICC</name>